<dbReference type="RefSeq" id="WP_111744753.1">
    <property type="nucleotide sequence ID" value="NZ_JBHSQY010000001.1"/>
</dbReference>
<comment type="caution">
    <text evidence="1">The sequence shown here is derived from an EMBL/GenBank/DDBJ whole genome shotgun (WGS) entry which is preliminary data.</text>
</comment>
<dbReference type="EMBL" id="PZJG01000001">
    <property type="protein sequence ID" value="RAK50206.1"/>
    <property type="molecule type" value="Genomic_DNA"/>
</dbReference>
<sequence>MMTIVIETFSNKIIELQVDSFDAYALKNELSNQETTHVVVGGQLFSRLDIKNVIDKNVISIEGDV</sequence>
<evidence type="ECO:0008006" key="3">
    <source>
        <dbReference type="Google" id="ProtNLM"/>
    </source>
</evidence>
<organism evidence="1 2">
    <name type="scientific">Macrococcoides bohemicum</name>
    <dbReference type="NCBI Taxonomy" id="1903056"/>
    <lineage>
        <taxon>Bacteria</taxon>
        <taxon>Bacillati</taxon>
        <taxon>Bacillota</taxon>
        <taxon>Bacilli</taxon>
        <taxon>Bacillales</taxon>
        <taxon>Staphylococcaceae</taxon>
        <taxon>Macrococcoides</taxon>
    </lineage>
</organism>
<accession>A0A328A7E4</accession>
<name>A0A328A7E4_9STAP</name>
<proteinExistence type="predicted"/>
<evidence type="ECO:0000313" key="1">
    <source>
        <dbReference type="EMBL" id="RAK50206.1"/>
    </source>
</evidence>
<reference evidence="1 2" key="1">
    <citation type="journal article" date="2018" name="Front. Microbiol.">
        <title>Description and Comparative Genomics of Macrococcus caseolyticus subsp. hominis subsp. nov., Macrococcus goetzii sp. nov., Macrococcus epidermidis sp. nov., and Macrococcus bohemicus sp. nov., Novel Macrococci From Human Clinical Material With Virulence Potential and Suspected Uptake of Foreign DNA by Natural Transformation.</title>
        <authorList>
            <person name="Maslanova I."/>
            <person name="Wertheimer Z."/>
            <person name="Sedlacek I."/>
            <person name="Svec P."/>
            <person name="Indrakova A."/>
            <person name="Kovarovic V."/>
            <person name="Schumann P."/>
            <person name="Sproer C."/>
            <person name="Kralova S."/>
            <person name="Sedo O."/>
            <person name="Kristofova L."/>
            <person name="Vrbovska V."/>
            <person name="Fuzik T."/>
            <person name="Petras P."/>
            <person name="Zdrahal Z."/>
            <person name="Ruzickova V."/>
            <person name="Doskar J."/>
            <person name="Pantucek R."/>
        </authorList>
    </citation>
    <scope>NUCLEOTIDE SEQUENCE [LARGE SCALE GENOMIC DNA]</scope>
    <source>
        <strain evidence="1 2">03/115</strain>
    </source>
</reference>
<dbReference type="AlphaFoldDB" id="A0A328A7E4"/>
<dbReference type="Proteomes" id="UP000249579">
    <property type="component" value="Unassembled WGS sequence"/>
</dbReference>
<protein>
    <recommendedName>
        <fullName evidence="3">DUF2922 domain-containing protein</fullName>
    </recommendedName>
</protein>
<evidence type="ECO:0000313" key="2">
    <source>
        <dbReference type="Proteomes" id="UP000249579"/>
    </source>
</evidence>
<gene>
    <name evidence="1" type="ORF">BHX94_01725</name>
</gene>